<feature type="compositionally biased region" description="Polar residues" evidence="12">
    <location>
        <begin position="118"/>
        <end position="129"/>
    </location>
</feature>
<sequence length="1563" mass="171632">MTSRTPMGVQPRPPQRTLSSSGLTVQRPTQQRALSAQYLPQSPARKDNFIDLTTDANDAAVAQNRYGTAPRRGGSRLKLELSSNNALATSSQPILAESPQSLTPSRSLSVRNDSSSLTDMNSPASSKSQPIDIENLPMPMPKRRPRFVVPAAPQVPPTTTAATAPTPKKDARPKPYTMEVPPAAPRYLSLHRPKSDATKAAYGGGLSATKDTREGGAADFFPWKGNHPEDRLSDSVIKQGYFDKAPVSQAETTSAKSAIFPALKNKNGLNLLSSIFVHVMNQRKYNGQITTPSTFKPPPRVTLTDTKREIWMRDLANPAISLRRLSRTIPHGIRGKGLLDHCLNKKVPTERAVWLVRCVGANDLRTVKRKGVNGAVVTGGEMKWLRDWTFFVEQFVESVVAAFGDPDWKAKVQYAIRLATHLYAEHLVDQDHYMDWLVSGLENSTHARLPMWILITQIYWKDLLQLRKYGRRLATALLNHLNTIHNDPDRDILASLSTKLSSLVIPLISSYPHNFLSPAAWLKCRDVLFASLPIDSDAAQTAYKNLNLRNERLVASTSKSEPAKRQILIKHLDSTYHSFHAPELAATCWAVGEDKAMVVRTVLEWSTSFHRPGLAKVYVAANLLRTWAALDLDVTSSVLDFLDTAPPQASCSKRLFYQLVGELVRSSVFNVHRYVVWTMTRGILRQASDTEPDASCPSRLLVDLPLHALNSQSRRTRADLLRRAGYDVAGEADDIGAALKHIQHAIGIPLDPQDPLAQRKPLALGKICRAVSNSSRALQAEVGARMAQLSSSNHVSFHMSLAAFNAIRSILEAAQDFAMLATVVKSTIGRASDPDLLASCADTVNLHLPVFLALGVARDLCDLLVGKMRLLASDDHAIPPRVILMSLVNLTARIPGFSSTAVQLRQELQQRDRGIAIDACSPVSDTTAAARLQDSEGELHDEIEKLLSSGTSVDRPTMDRLFHTVVSRLERCWGKDVDKTRAYSTLLARLRVFDPSHFDVRMTDWVHHVSTLRSRPVLADIYPFLISLGCLSFSILITTTSVDANKLVGSTARQTGCTSTYMQEALLLAMNPLSPKAPMTPEEAYRFYIQQGAVPQQHPKEVTVLVRNALIEYSLLLQPNAETSSQRLLADPKVQDRLLDLLRLLVLSDSPATAQILGAKVADAPHSSLLANITTRLLAGGQDPDAPMSFETVLEMANDFSLPFCQLKLSIGLTSNKATGGNGENQAPSRIDMLSKALDQAVDTKNMMWTSVLPYLSEEITEHLRRQAQARFLSLFPSPRTPSSSDTAPTSTSGPDVLSTETVRLSESFLSVVESIIRGRPALRVSLLNHPMVEKLTELWELLFTGGENRELRAAILCHWLPALVKFIALHTATNESAPAANSTAASNAANNANTVKPPTTAPASDVRARMVVALAGVTLELDNLSAEEDPKTEGLRESVLDLALVLVDNLPEEGRQKCIRAVLTGGSLQSPVTSDARLRYLFSYTRRWMEQFVLAHRLPSSGGGTGTTQVATRPKVPISLQGSEKLTPYVFRRWEMLSEPTPIVGENDTALSLSLFEAIKLQ</sequence>
<keyword evidence="9" id="KW-0539">Nucleus</keyword>
<dbReference type="PANTHER" id="PTHR46567">
    <property type="entry name" value="MEDIATOR OF RNA POLYMERASE II TRANSCRIPTION SUBUNIT 12"/>
    <property type="match status" value="1"/>
</dbReference>
<evidence type="ECO:0000256" key="5">
    <source>
        <dbReference type="ARBA" id="ARBA00022491"/>
    </source>
</evidence>
<comment type="function">
    <text evidence="10">Component of the SRB8-11 complex. The SRB8-11 complex is a regulatory module of the Mediator complex which is itself involved in regulation of basal and activated RNA polymerase II-dependent transcription. The SRB8-11 complex may be involved in the transcriptional repression of a subset of genes regulated by Mediator. It may inhibit the association of the Mediator complex with RNA polymerase II to form the holoenzyme complex.</text>
</comment>
<evidence type="ECO:0000256" key="6">
    <source>
        <dbReference type="ARBA" id="ARBA00023015"/>
    </source>
</evidence>
<accession>A0A3N2Q4U6</accession>
<organism evidence="14 15">
    <name type="scientific">Sodiomyces alkalinus (strain CBS 110278 / VKM F-3762 / F11)</name>
    <name type="common">Alkaliphilic filamentous fungus</name>
    <dbReference type="NCBI Taxonomy" id="1314773"/>
    <lineage>
        <taxon>Eukaryota</taxon>
        <taxon>Fungi</taxon>
        <taxon>Dikarya</taxon>
        <taxon>Ascomycota</taxon>
        <taxon>Pezizomycotina</taxon>
        <taxon>Sordariomycetes</taxon>
        <taxon>Hypocreomycetidae</taxon>
        <taxon>Glomerellales</taxon>
        <taxon>Plectosphaerellaceae</taxon>
        <taxon>Sodiomyces</taxon>
    </lineage>
</organism>
<evidence type="ECO:0000256" key="11">
    <source>
        <dbReference type="ARBA" id="ARBA00032010"/>
    </source>
</evidence>
<feature type="compositionally biased region" description="Low complexity" evidence="12">
    <location>
        <begin position="105"/>
        <end position="117"/>
    </location>
</feature>
<comment type="similarity">
    <text evidence="2">Belongs to the Mediator complex subunit 12 family.</text>
</comment>
<keyword evidence="15" id="KW-1185">Reference proteome</keyword>
<dbReference type="GeneID" id="39583381"/>
<dbReference type="RefSeq" id="XP_028469532.1">
    <property type="nucleotide sequence ID" value="XM_028614904.1"/>
</dbReference>
<reference evidence="14 15" key="1">
    <citation type="journal article" date="2018" name="Mol. Ecol.">
        <title>The obligate alkalophilic soda-lake fungus Sodiomyces alkalinus has shifted to a protein diet.</title>
        <authorList>
            <person name="Grum-Grzhimaylo A.A."/>
            <person name="Falkoski D.L."/>
            <person name="van den Heuvel J."/>
            <person name="Valero-Jimenez C.A."/>
            <person name="Min B."/>
            <person name="Choi I.G."/>
            <person name="Lipzen A."/>
            <person name="Daum C.G."/>
            <person name="Aanen D.K."/>
            <person name="Tsang A."/>
            <person name="Henrissat B."/>
            <person name="Bilanenko E.N."/>
            <person name="de Vries R.P."/>
            <person name="van Kan J.A.L."/>
            <person name="Grigoriev I.V."/>
            <person name="Debets A.J.M."/>
        </authorList>
    </citation>
    <scope>NUCLEOTIDE SEQUENCE [LARGE SCALE GENOMIC DNA]</scope>
    <source>
        <strain evidence="14 15">F11</strain>
    </source>
</reference>
<evidence type="ECO:0000256" key="3">
    <source>
        <dbReference type="ARBA" id="ARBA00011629"/>
    </source>
</evidence>
<evidence type="ECO:0000256" key="10">
    <source>
        <dbReference type="ARBA" id="ARBA00025661"/>
    </source>
</evidence>
<feature type="compositionally biased region" description="Low complexity" evidence="12">
    <location>
        <begin position="1277"/>
        <end position="1293"/>
    </location>
</feature>
<dbReference type="InterPro" id="IPR019035">
    <property type="entry name" value="Mediator_Med12"/>
</dbReference>
<dbReference type="Pfam" id="PF25326">
    <property type="entry name" value="ARM_SRB8"/>
    <property type="match status" value="1"/>
</dbReference>
<feature type="region of interest" description="Disordered" evidence="12">
    <location>
        <begin position="1276"/>
        <end position="1298"/>
    </location>
</feature>
<keyword evidence="5" id="KW-0678">Repressor</keyword>
<feature type="region of interest" description="Disordered" evidence="12">
    <location>
        <begin position="1"/>
        <end position="47"/>
    </location>
</feature>
<feature type="region of interest" description="Disordered" evidence="12">
    <location>
        <begin position="84"/>
        <end position="181"/>
    </location>
</feature>
<feature type="compositionally biased region" description="Polar residues" evidence="12">
    <location>
        <begin position="84"/>
        <end position="104"/>
    </location>
</feature>
<dbReference type="EMBL" id="ML119052">
    <property type="protein sequence ID" value="ROT41726.1"/>
    <property type="molecule type" value="Genomic_DNA"/>
</dbReference>
<evidence type="ECO:0000256" key="7">
    <source>
        <dbReference type="ARBA" id="ARBA00023159"/>
    </source>
</evidence>
<evidence type="ECO:0000256" key="12">
    <source>
        <dbReference type="SAM" id="MobiDB-lite"/>
    </source>
</evidence>
<feature type="domain" description="Mediator complex subunit Med12" evidence="13">
    <location>
        <begin position="294"/>
        <end position="357"/>
    </location>
</feature>
<name>A0A3N2Q4U6_SODAK</name>
<dbReference type="GO" id="GO:0003712">
    <property type="term" value="F:transcription coregulator activity"/>
    <property type="evidence" value="ECO:0007669"/>
    <property type="project" value="InterPro"/>
</dbReference>
<evidence type="ECO:0000259" key="13">
    <source>
        <dbReference type="SMART" id="SM01281"/>
    </source>
</evidence>
<dbReference type="OrthoDB" id="20828at2759"/>
<dbReference type="GO" id="GO:0016592">
    <property type="term" value="C:mediator complex"/>
    <property type="evidence" value="ECO:0007669"/>
    <property type="project" value="InterPro"/>
</dbReference>
<evidence type="ECO:0000313" key="15">
    <source>
        <dbReference type="Proteomes" id="UP000272025"/>
    </source>
</evidence>
<dbReference type="GO" id="GO:0006357">
    <property type="term" value="P:regulation of transcription by RNA polymerase II"/>
    <property type="evidence" value="ECO:0007669"/>
    <property type="project" value="InterPro"/>
</dbReference>
<protein>
    <recommendedName>
        <fullName evidence="4">Mediator of RNA polymerase II transcription subunit 12</fullName>
    </recommendedName>
    <alternativeName>
        <fullName evidence="11">Mediator complex subunit 12</fullName>
    </alternativeName>
</protein>
<keyword evidence="7" id="KW-0010">Activator</keyword>
<evidence type="ECO:0000256" key="4">
    <source>
        <dbReference type="ARBA" id="ARBA00019622"/>
    </source>
</evidence>
<keyword evidence="6" id="KW-0805">Transcription regulation</keyword>
<dbReference type="InterPro" id="IPR057344">
    <property type="entry name" value="ARM_SRB8"/>
</dbReference>
<keyword evidence="8" id="KW-0804">Transcription</keyword>
<dbReference type="PANTHER" id="PTHR46567:SF1">
    <property type="entry name" value="MEDIATOR OF RNA POLYMERASE II TRANSCRIPTION SUBUNIT 12"/>
    <property type="match status" value="1"/>
</dbReference>
<proteinExistence type="inferred from homology"/>
<feature type="compositionally biased region" description="Low complexity" evidence="12">
    <location>
        <begin position="147"/>
        <end position="166"/>
    </location>
</feature>
<comment type="subunit">
    <text evidence="3">Component of the SRB8-11 complex, which itself associates with the Mediator complex.</text>
</comment>
<gene>
    <name evidence="14" type="ORF">SODALDRAFT_377383</name>
</gene>
<evidence type="ECO:0000256" key="2">
    <source>
        <dbReference type="ARBA" id="ARBA00010289"/>
    </source>
</evidence>
<dbReference type="SMART" id="SM01281">
    <property type="entry name" value="Med12"/>
    <property type="match status" value="1"/>
</dbReference>
<evidence type="ECO:0000256" key="9">
    <source>
        <dbReference type="ARBA" id="ARBA00023242"/>
    </source>
</evidence>
<comment type="subcellular location">
    <subcellularLocation>
        <location evidence="1">Nucleus</location>
    </subcellularLocation>
</comment>
<feature type="compositionally biased region" description="Low complexity" evidence="12">
    <location>
        <begin position="1381"/>
        <end position="1395"/>
    </location>
</feature>
<evidence type="ECO:0000313" key="14">
    <source>
        <dbReference type="EMBL" id="ROT41726.1"/>
    </source>
</evidence>
<dbReference type="STRING" id="1314773.A0A3N2Q4U6"/>
<feature type="compositionally biased region" description="Polar residues" evidence="12">
    <location>
        <begin position="16"/>
        <end position="40"/>
    </location>
</feature>
<feature type="region of interest" description="Disordered" evidence="12">
    <location>
        <begin position="1381"/>
        <end position="1402"/>
    </location>
</feature>
<dbReference type="Pfam" id="PF09497">
    <property type="entry name" value="Med12"/>
    <property type="match status" value="1"/>
</dbReference>
<evidence type="ECO:0000256" key="8">
    <source>
        <dbReference type="ARBA" id="ARBA00023163"/>
    </source>
</evidence>
<evidence type="ECO:0000256" key="1">
    <source>
        <dbReference type="ARBA" id="ARBA00004123"/>
    </source>
</evidence>
<dbReference type="Proteomes" id="UP000272025">
    <property type="component" value="Unassembled WGS sequence"/>
</dbReference>